<proteinExistence type="predicted"/>
<evidence type="ECO:0000313" key="2">
    <source>
        <dbReference type="EMBL" id="OSM04143.1"/>
    </source>
</evidence>
<dbReference type="AlphaFoldDB" id="A0A1Y2K594"/>
<keyword evidence="3" id="KW-1185">Reference proteome</keyword>
<accession>A0A1Y2K594</accession>
<gene>
    <name evidence="2" type="ORF">MAIT1_03581</name>
</gene>
<protein>
    <submittedName>
        <fullName evidence="2">Uncharacterized protein</fullName>
    </submittedName>
</protein>
<reference evidence="2 3" key="1">
    <citation type="journal article" date="2016" name="BMC Genomics">
        <title>Combined genomic and structural analyses of a cultured magnetotactic bacterium reveals its niche adaptation to a dynamic environment.</title>
        <authorList>
            <person name="Araujo A.C."/>
            <person name="Morillo V."/>
            <person name="Cypriano J."/>
            <person name="Teixeira L.C."/>
            <person name="Leao P."/>
            <person name="Lyra S."/>
            <person name="Almeida L.G."/>
            <person name="Bazylinski D.A."/>
            <person name="Vasconcellos A.T."/>
            <person name="Abreu F."/>
            <person name="Lins U."/>
        </authorList>
    </citation>
    <scope>NUCLEOTIDE SEQUENCE [LARGE SCALE GENOMIC DNA]</scope>
    <source>
        <strain evidence="2 3">IT-1</strain>
    </source>
</reference>
<comment type="caution">
    <text evidence="2">The sequence shown here is derived from an EMBL/GenBank/DDBJ whole genome shotgun (WGS) entry which is preliminary data.</text>
</comment>
<evidence type="ECO:0000256" key="1">
    <source>
        <dbReference type="SAM" id="MobiDB-lite"/>
    </source>
</evidence>
<organism evidence="2 3">
    <name type="scientific">Magnetofaba australis IT-1</name>
    <dbReference type="NCBI Taxonomy" id="1434232"/>
    <lineage>
        <taxon>Bacteria</taxon>
        <taxon>Pseudomonadati</taxon>
        <taxon>Pseudomonadota</taxon>
        <taxon>Magnetococcia</taxon>
        <taxon>Magnetococcales</taxon>
        <taxon>Magnetococcaceae</taxon>
        <taxon>Magnetofaba</taxon>
    </lineage>
</organism>
<dbReference type="Proteomes" id="UP000194003">
    <property type="component" value="Unassembled WGS sequence"/>
</dbReference>
<dbReference type="RefSeq" id="WP_085442247.1">
    <property type="nucleotide sequence ID" value="NZ_LVJN01000019.1"/>
</dbReference>
<evidence type="ECO:0000313" key="3">
    <source>
        <dbReference type="Proteomes" id="UP000194003"/>
    </source>
</evidence>
<sequence>MISLSQPKEPFDLDLPYGVTVTVKPLTTAAMSLCQTAARRRLEREYPEAEEGEQREGLFHAYLIQELAVNHITAWNGVGYDNGSDASVNRQNVVALMDRYPMGERFYQLFTFHQVMLNAAKNGSAPSANGISSPAEGQGTAESVLIAASPAPEGSPD</sequence>
<dbReference type="EMBL" id="LVJN01000019">
    <property type="protein sequence ID" value="OSM04143.1"/>
    <property type="molecule type" value="Genomic_DNA"/>
</dbReference>
<dbReference type="STRING" id="1434232.MAIT1_03581"/>
<feature type="region of interest" description="Disordered" evidence="1">
    <location>
        <begin position="123"/>
        <end position="157"/>
    </location>
</feature>
<dbReference type="OrthoDB" id="7585945at2"/>
<name>A0A1Y2K594_9PROT</name>